<protein>
    <recommendedName>
        <fullName evidence="3">Retinoic acid receptor responder protein 2</fullName>
    </recommendedName>
</protein>
<reference evidence="1" key="1">
    <citation type="submission" date="2021-01" db="EMBL/GenBank/DDBJ databases">
        <authorList>
            <person name="Zahm M."/>
            <person name="Roques C."/>
            <person name="Cabau C."/>
            <person name="Klopp C."/>
            <person name="Donnadieu C."/>
            <person name="Jouanno E."/>
            <person name="Lampietro C."/>
            <person name="Louis A."/>
            <person name="Herpin A."/>
            <person name="Echchiki A."/>
            <person name="Berthelot C."/>
            <person name="Parey E."/>
            <person name="Roest-Crollius H."/>
            <person name="Braasch I."/>
            <person name="Postlethwait J."/>
            <person name="Bobe J."/>
            <person name="Montfort J."/>
            <person name="Bouchez O."/>
            <person name="Begum T."/>
            <person name="Mejri S."/>
            <person name="Adams A."/>
            <person name="Chen W.-J."/>
            <person name="Guiguen Y."/>
        </authorList>
    </citation>
    <scope>NUCLEOTIDE SEQUENCE</scope>
    <source>
        <strain evidence="1">YG-15Mar2019-1</strain>
        <tissue evidence="1">Brain</tissue>
    </source>
</reference>
<sequence>MFIFLERSFTEGSPEQRPQSSTESKMSRPLLILLLSTGALLITTEAQQSFHTLPQLYKKTVNLAIRHANKDAQQHMNYRGIHKQKEDLGFLYTEIHLKPTTCTKTEVDEHRDECPFLPGKNMVFCVVCGRRSGSDIQEPYTDCTTYPKLRERENIWKQKCVRIDVYQFPPPGTFSISMSLDGRYSMDADRHYSPRRHPGGALGRLPHFWPPDVAENHTSSLSLSITMVPSLHR</sequence>
<evidence type="ECO:0008006" key="3">
    <source>
        <dbReference type="Google" id="ProtNLM"/>
    </source>
</evidence>
<dbReference type="OrthoDB" id="8894922at2759"/>
<accession>A0A9D3P9Z4</accession>
<proteinExistence type="predicted"/>
<organism evidence="1 2">
    <name type="scientific">Megalops atlanticus</name>
    <name type="common">Tarpon</name>
    <name type="synonym">Clupea gigantea</name>
    <dbReference type="NCBI Taxonomy" id="7932"/>
    <lineage>
        <taxon>Eukaryota</taxon>
        <taxon>Metazoa</taxon>
        <taxon>Chordata</taxon>
        <taxon>Craniata</taxon>
        <taxon>Vertebrata</taxon>
        <taxon>Euteleostomi</taxon>
        <taxon>Actinopterygii</taxon>
        <taxon>Neopterygii</taxon>
        <taxon>Teleostei</taxon>
        <taxon>Elopiformes</taxon>
        <taxon>Megalopidae</taxon>
        <taxon>Megalops</taxon>
    </lineage>
</organism>
<dbReference type="Proteomes" id="UP001046870">
    <property type="component" value="Chromosome 24"/>
</dbReference>
<dbReference type="AlphaFoldDB" id="A0A9D3P9Z4"/>
<evidence type="ECO:0000313" key="2">
    <source>
        <dbReference type="Proteomes" id="UP001046870"/>
    </source>
</evidence>
<keyword evidence="2" id="KW-1185">Reference proteome</keyword>
<dbReference type="InterPro" id="IPR046350">
    <property type="entry name" value="Cystatin_sf"/>
</dbReference>
<gene>
    <name evidence="1" type="ORF">MATL_G00256000</name>
</gene>
<dbReference type="EMBL" id="JAFDVH010000024">
    <property type="protein sequence ID" value="KAG7455393.1"/>
    <property type="molecule type" value="Genomic_DNA"/>
</dbReference>
<comment type="caution">
    <text evidence="1">The sequence shown here is derived from an EMBL/GenBank/DDBJ whole genome shotgun (WGS) entry which is preliminary data.</text>
</comment>
<evidence type="ECO:0000313" key="1">
    <source>
        <dbReference type="EMBL" id="KAG7455393.1"/>
    </source>
</evidence>
<name>A0A9D3P9Z4_MEGAT</name>
<dbReference type="SUPFAM" id="SSF54403">
    <property type="entry name" value="Cystatin/monellin"/>
    <property type="match status" value="1"/>
</dbReference>